<dbReference type="PANTHER" id="PTHR23501">
    <property type="entry name" value="MAJOR FACILITATOR SUPERFAMILY"/>
    <property type="match status" value="1"/>
</dbReference>
<keyword evidence="5 7" id="KW-0472">Membrane</keyword>
<feature type="compositionally biased region" description="Polar residues" evidence="6">
    <location>
        <begin position="18"/>
        <end position="38"/>
    </location>
</feature>
<dbReference type="GO" id="GO:0005886">
    <property type="term" value="C:plasma membrane"/>
    <property type="evidence" value="ECO:0007669"/>
    <property type="project" value="TreeGrafter"/>
</dbReference>
<dbReference type="SUPFAM" id="SSF103473">
    <property type="entry name" value="MFS general substrate transporter"/>
    <property type="match status" value="2"/>
</dbReference>
<feature type="transmembrane region" description="Helical" evidence="7">
    <location>
        <begin position="497"/>
        <end position="515"/>
    </location>
</feature>
<keyword evidence="2" id="KW-0813">Transport</keyword>
<evidence type="ECO:0000256" key="3">
    <source>
        <dbReference type="ARBA" id="ARBA00022692"/>
    </source>
</evidence>
<feature type="transmembrane region" description="Helical" evidence="7">
    <location>
        <begin position="137"/>
        <end position="157"/>
    </location>
</feature>
<gene>
    <name evidence="8" type="ORF">NKR23_g3341</name>
</gene>
<feature type="transmembrane region" description="Helical" evidence="7">
    <location>
        <begin position="73"/>
        <end position="96"/>
    </location>
</feature>
<dbReference type="InterPro" id="IPR011701">
    <property type="entry name" value="MFS"/>
</dbReference>
<evidence type="ECO:0000313" key="9">
    <source>
        <dbReference type="Proteomes" id="UP001174694"/>
    </source>
</evidence>
<protein>
    <submittedName>
        <fullName evidence="8">Major facilitator superfamily transporter</fullName>
    </submittedName>
</protein>
<feature type="region of interest" description="Disordered" evidence="6">
    <location>
        <begin position="1"/>
        <end position="62"/>
    </location>
</feature>
<evidence type="ECO:0000256" key="7">
    <source>
        <dbReference type="SAM" id="Phobius"/>
    </source>
</evidence>
<proteinExistence type="predicted"/>
<feature type="transmembrane region" description="Helical" evidence="7">
    <location>
        <begin position="250"/>
        <end position="271"/>
    </location>
</feature>
<evidence type="ECO:0000256" key="4">
    <source>
        <dbReference type="ARBA" id="ARBA00022989"/>
    </source>
</evidence>
<evidence type="ECO:0000256" key="6">
    <source>
        <dbReference type="SAM" id="MobiDB-lite"/>
    </source>
</evidence>
<feature type="transmembrane region" description="Helical" evidence="7">
    <location>
        <begin position="382"/>
        <end position="400"/>
    </location>
</feature>
<feature type="transmembrane region" description="Helical" evidence="7">
    <location>
        <begin position="223"/>
        <end position="244"/>
    </location>
</feature>
<evidence type="ECO:0000256" key="1">
    <source>
        <dbReference type="ARBA" id="ARBA00004141"/>
    </source>
</evidence>
<name>A0AA38RJA9_9PEZI</name>
<evidence type="ECO:0000256" key="5">
    <source>
        <dbReference type="ARBA" id="ARBA00023136"/>
    </source>
</evidence>
<comment type="subcellular location">
    <subcellularLocation>
        <location evidence="1">Membrane</location>
        <topology evidence="1">Multi-pass membrane protein</topology>
    </subcellularLocation>
</comment>
<dbReference type="Pfam" id="PF07690">
    <property type="entry name" value="MFS_1"/>
    <property type="match status" value="1"/>
</dbReference>
<evidence type="ECO:0000256" key="2">
    <source>
        <dbReference type="ARBA" id="ARBA00022448"/>
    </source>
</evidence>
<feature type="transmembrane region" description="Helical" evidence="7">
    <location>
        <begin position="108"/>
        <end position="125"/>
    </location>
</feature>
<feature type="transmembrane region" description="Helical" evidence="7">
    <location>
        <begin position="291"/>
        <end position="312"/>
    </location>
</feature>
<reference evidence="8" key="1">
    <citation type="submission" date="2022-07" db="EMBL/GenBank/DDBJ databases">
        <title>Fungi with potential for degradation of polypropylene.</title>
        <authorList>
            <person name="Gostincar C."/>
        </authorList>
    </citation>
    <scope>NUCLEOTIDE SEQUENCE</scope>
    <source>
        <strain evidence="8">EXF-13308</strain>
    </source>
</reference>
<dbReference type="AlphaFoldDB" id="A0AA38RJA9"/>
<dbReference type="PANTHER" id="PTHR23501:SF198">
    <property type="entry name" value="AZOLE RESISTANCE PROTEIN 1-RELATED"/>
    <property type="match status" value="1"/>
</dbReference>
<dbReference type="InterPro" id="IPR036259">
    <property type="entry name" value="MFS_trans_sf"/>
</dbReference>
<feature type="compositionally biased region" description="Basic and acidic residues" evidence="6">
    <location>
        <begin position="39"/>
        <end position="50"/>
    </location>
</feature>
<dbReference type="Gene3D" id="1.20.1250.20">
    <property type="entry name" value="MFS general substrate transporter like domains"/>
    <property type="match status" value="1"/>
</dbReference>
<dbReference type="Proteomes" id="UP001174694">
    <property type="component" value="Unassembled WGS sequence"/>
</dbReference>
<keyword evidence="4 7" id="KW-1133">Transmembrane helix</keyword>
<feature type="transmembrane region" description="Helical" evidence="7">
    <location>
        <begin position="324"/>
        <end position="348"/>
    </location>
</feature>
<keyword evidence="9" id="KW-1185">Reference proteome</keyword>
<feature type="transmembrane region" description="Helical" evidence="7">
    <location>
        <begin position="355"/>
        <end position="376"/>
    </location>
</feature>
<evidence type="ECO:0000313" key="8">
    <source>
        <dbReference type="EMBL" id="KAJ9150791.1"/>
    </source>
</evidence>
<feature type="transmembrane region" description="Helical" evidence="7">
    <location>
        <begin position="421"/>
        <end position="442"/>
    </location>
</feature>
<feature type="region of interest" description="Disordered" evidence="6">
    <location>
        <begin position="524"/>
        <end position="546"/>
    </location>
</feature>
<sequence length="546" mass="58225">MSSSLASTAVEMGDLSNLDPQVSNSNHSPMTTPSATNTTRDREPKPKPESEASPGAEEEVDPEYPSGIKLISIFIGLLLSILCVGLDRSIIATAVPKITTEFNSLDDVGWYGSSYLLTACCFQLMMGKMYAEFSVKWLFLGTLGIFEIGSIVCAAAPNSTALIIGRAIAGLGTAGLATGALLEEFLPIKSHGDGASGSTFLLEVKEKKTRSTTWRQLLDKLDILGTIFLLPATICLLLALQWGGSTYAWSSWRCILLLCIAGVCGVIWGIVQVHEGERATVPLRLIKMRSIVGAMWLVFMIFAALFIATYYISIWFQAVKNDSAYQAGINFLTATVAMSLTSVLAGFLTSAIGYYVPQMLAGSAITAVASGLIVRFDLNTSTGYWMGSLILLGLGIGTCGQQSMMVPQTILTGADISLGTSLMIFAQTISGTIFLSVCQNVFQEKLLHELESRVPAADPAVVIAHGASGLKSAMGDIYPKDVVDGILRAYSDAMQNIWIISVVLACLSILGVMLVEWKSVKKDKKSSNGSLEEDGSARANAPADVV</sequence>
<feature type="transmembrane region" description="Helical" evidence="7">
    <location>
        <begin position="163"/>
        <end position="182"/>
    </location>
</feature>
<organism evidence="8 9">
    <name type="scientific">Pleurostoma richardsiae</name>
    <dbReference type="NCBI Taxonomy" id="41990"/>
    <lineage>
        <taxon>Eukaryota</taxon>
        <taxon>Fungi</taxon>
        <taxon>Dikarya</taxon>
        <taxon>Ascomycota</taxon>
        <taxon>Pezizomycotina</taxon>
        <taxon>Sordariomycetes</taxon>
        <taxon>Sordariomycetidae</taxon>
        <taxon>Calosphaeriales</taxon>
        <taxon>Pleurostomataceae</taxon>
        <taxon>Pleurostoma</taxon>
    </lineage>
</organism>
<dbReference type="FunFam" id="1.20.1250.20:FF:000196">
    <property type="entry name" value="MFS toxin efflux pump (AflT)"/>
    <property type="match status" value="1"/>
</dbReference>
<dbReference type="EMBL" id="JANBVO010000007">
    <property type="protein sequence ID" value="KAJ9150791.1"/>
    <property type="molecule type" value="Genomic_DNA"/>
</dbReference>
<dbReference type="GO" id="GO:0022857">
    <property type="term" value="F:transmembrane transporter activity"/>
    <property type="evidence" value="ECO:0007669"/>
    <property type="project" value="InterPro"/>
</dbReference>
<keyword evidence="3 7" id="KW-0812">Transmembrane</keyword>
<accession>A0AA38RJA9</accession>
<comment type="caution">
    <text evidence="8">The sequence shown here is derived from an EMBL/GenBank/DDBJ whole genome shotgun (WGS) entry which is preliminary data.</text>
</comment>